<dbReference type="GO" id="GO:0004519">
    <property type="term" value="F:endonuclease activity"/>
    <property type="evidence" value="ECO:0007669"/>
    <property type="project" value="InterPro"/>
</dbReference>
<evidence type="ECO:0000313" key="3">
    <source>
        <dbReference type="Proteomes" id="UP000034498"/>
    </source>
</evidence>
<accession>A0A0G0K6V5</accession>
<evidence type="ECO:0000259" key="1">
    <source>
        <dbReference type="Pfam" id="PF00961"/>
    </source>
</evidence>
<dbReference type="Gene3D" id="3.10.28.10">
    <property type="entry name" value="Homing endonucleases"/>
    <property type="match status" value="1"/>
</dbReference>
<dbReference type="EMBL" id="LBUX01000002">
    <property type="protein sequence ID" value="KKQ74577.1"/>
    <property type="molecule type" value="Genomic_DNA"/>
</dbReference>
<dbReference type="SUPFAM" id="SSF55608">
    <property type="entry name" value="Homing endonucleases"/>
    <property type="match status" value="1"/>
</dbReference>
<comment type="caution">
    <text evidence="2">The sequence shown here is derived from an EMBL/GenBank/DDBJ whole genome shotgun (WGS) entry which is preliminary data.</text>
</comment>
<dbReference type="STRING" id="1618336.US94_C0002G0037"/>
<feature type="domain" description="Homing endonuclease LAGLIDADG" evidence="1">
    <location>
        <begin position="30"/>
        <end position="128"/>
    </location>
</feature>
<gene>
    <name evidence="2" type="ORF">US94_C0002G0037</name>
</gene>
<dbReference type="Pfam" id="PF00961">
    <property type="entry name" value="LAGLIDADG_1"/>
    <property type="match status" value="1"/>
</dbReference>
<dbReference type="InterPro" id="IPR051289">
    <property type="entry name" value="LAGLIDADG_Endonuclease"/>
</dbReference>
<dbReference type="AlphaFoldDB" id="A0A0G0K6V5"/>
<reference evidence="2 3" key="1">
    <citation type="journal article" date="2015" name="Nature">
        <title>rRNA introns, odd ribosomes, and small enigmatic genomes across a large radiation of phyla.</title>
        <authorList>
            <person name="Brown C.T."/>
            <person name="Hug L.A."/>
            <person name="Thomas B.C."/>
            <person name="Sharon I."/>
            <person name="Castelle C.J."/>
            <person name="Singh A."/>
            <person name="Wilkins M.J."/>
            <person name="Williams K.H."/>
            <person name="Banfield J.F."/>
        </authorList>
    </citation>
    <scope>NUCLEOTIDE SEQUENCE [LARGE SCALE GENOMIC DNA]</scope>
</reference>
<dbReference type="PANTHER" id="PTHR36181:SF3">
    <property type="entry name" value="INTRON-ENCODED DNA ENDONUCLEASE AI5 BETA"/>
    <property type="match status" value="1"/>
</dbReference>
<dbReference type="PANTHER" id="PTHR36181">
    <property type="entry name" value="INTRON-ENCODED ENDONUCLEASE AI3-RELATED"/>
    <property type="match status" value="1"/>
</dbReference>
<organism evidence="2 3">
    <name type="scientific">Berkelbacteria bacterium GW2011_GWB1_38_5</name>
    <dbReference type="NCBI Taxonomy" id="1618336"/>
    <lineage>
        <taxon>Bacteria</taxon>
        <taxon>Candidatus Berkelbacteria</taxon>
    </lineage>
</organism>
<dbReference type="InterPro" id="IPR027434">
    <property type="entry name" value="Homing_endonucl"/>
</dbReference>
<sequence length="175" mass="20668">MEPYLGLPNTKRVIPWEERLIMPEEVKAYIAGFLDGDGCLMAQLVKREENKFGFQIRLSLVFYQHVQNIKHLEWLKSLLKDGYIRKRNDNMAEYTIVGIKPVIKVIDEILPYLRLKKKQAQNLLLFKEMASKPSKEQFIKFCKLVDNTAKYNFSKKRKIFTPQVLRYLDDNNLSP</sequence>
<dbReference type="InterPro" id="IPR004860">
    <property type="entry name" value="LAGLIDADG_dom"/>
</dbReference>
<evidence type="ECO:0000313" key="2">
    <source>
        <dbReference type="EMBL" id="KKQ74577.1"/>
    </source>
</evidence>
<proteinExistence type="predicted"/>
<protein>
    <recommendedName>
        <fullName evidence="1">Homing endonuclease LAGLIDADG domain-containing protein</fullName>
    </recommendedName>
</protein>
<dbReference type="Proteomes" id="UP000034498">
    <property type="component" value="Unassembled WGS sequence"/>
</dbReference>
<name>A0A0G0K6V5_9BACT</name>